<evidence type="ECO:0000313" key="3">
    <source>
        <dbReference type="EMBL" id="MFC7318543.1"/>
    </source>
</evidence>
<keyword evidence="4" id="KW-1185">Reference proteome</keyword>
<dbReference type="Proteomes" id="UP001596547">
    <property type="component" value="Unassembled WGS sequence"/>
</dbReference>
<sequence length="579" mass="62075">MSEIEIDPVTLEIIRNACTAISEEMNANLIRTGYSPNIKERRDCSCALFDADGEMISQAENMPVHLGSMPFSVASAIERFPPETLAPGDSVLLNDPFRGGAHLPDLTLVTPVFVADEVVAYAANRAHHADVGGARAGSVAADSTEIYQEGIRIPPVKLFEGGRANETAMEVILANVRTPDERRGDLRAQQAANETGRRRFEKLVERYGRERLGAALAEIKDYSERRMRAELGSLPDGAYRFEDVLDDDGRGNRDLPVVAEVTIEGDAVTVDFEGTAAQTAGPVNAVFAVTASATYYVVRCVTDPDIPPNHGCYRPIEIRAPEGTIVNAAPPAAVVGGNLETSQRVTDVVLGAFAEADPDRVLAGCQSTMNNVTFGGTDPRDGTPYAFYETQGGGFGGRAGRDGMDGVHVHMSNTMNTPVEVLETAYPLRVARYEFREDSGGPGTFRGGLGLRRDIGVRDHRATFSFLAERHRHAPYGLVGGADGERGAAYLFAGAEPFDRPDDADGERLPPKTVRELGPGDLVSVRTPGAGGYGDPTARAHAAVRRDVELGKVSAETARAEYGLSDAELADSDPDDREE</sequence>
<dbReference type="GeneID" id="79317273"/>
<dbReference type="InterPro" id="IPR045079">
    <property type="entry name" value="Oxoprolinase-like"/>
</dbReference>
<name>A0ABD6ADA7_9EURY</name>
<gene>
    <name evidence="3" type="ORF">ACFQPE_17335</name>
</gene>
<dbReference type="Pfam" id="PF02538">
    <property type="entry name" value="Hydantoinase_B"/>
    <property type="match status" value="1"/>
</dbReference>
<protein>
    <submittedName>
        <fullName evidence="3">Hydantoinase B/oxoprolinase family protein</fullName>
    </submittedName>
</protein>
<dbReference type="EMBL" id="JBHTBF010000003">
    <property type="protein sequence ID" value="MFC7318543.1"/>
    <property type="molecule type" value="Genomic_DNA"/>
</dbReference>
<comment type="caution">
    <text evidence="3">The sequence shown here is derived from an EMBL/GenBank/DDBJ whole genome shotgun (WGS) entry which is preliminary data.</text>
</comment>
<feature type="domain" description="Hydantoinase B/oxoprolinase" evidence="2">
    <location>
        <begin position="7"/>
        <end position="536"/>
    </location>
</feature>
<organism evidence="3 4">
    <name type="scientific">Halomarina halobia</name>
    <dbReference type="NCBI Taxonomy" id="3033386"/>
    <lineage>
        <taxon>Archaea</taxon>
        <taxon>Methanobacteriati</taxon>
        <taxon>Methanobacteriota</taxon>
        <taxon>Stenosarchaea group</taxon>
        <taxon>Halobacteria</taxon>
        <taxon>Halobacteriales</taxon>
        <taxon>Natronomonadaceae</taxon>
        <taxon>Halomarina</taxon>
    </lineage>
</organism>
<accession>A0ABD6ADA7</accession>
<dbReference type="PANTHER" id="PTHR11365">
    <property type="entry name" value="5-OXOPROLINASE RELATED"/>
    <property type="match status" value="1"/>
</dbReference>
<reference evidence="3 4" key="1">
    <citation type="journal article" date="2019" name="Int. J. Syst. Evol. Microbiol.">
        <title>The Global Catalogue of Microorganisms (GCM) 10K type strain sequencing project: providing services to taxonomists for standard genome sequencing and annotation.</title>
        <authorList>
            <consortium name="The Broad Institute Genomics Platform"/>
            <consortium name="The Broad Institute Genome Sequencing Center for Infectious Disease"/>
            <person name="Wu L."/>
            <person name="Ma J."/>
        </authorList>
    </citation>
    <scope>NUCLEOTIDE SEQUENCE [LARGE SCALE GENOMIC DNA]</scope>
    <source>
        <strain evidence="3 4">PSR21</strain>
    </source>
</reference>
<dbReference type="AlphaFoldDB" id="A0ABD6ADA7"/>
<dbReference type="PANTHER" id="PTHR11365:SF23">
    <property type="entry name" value="HYPOTHETICAL 5-OXOPROLINASE (EUROFUNG)-RELATED"/>
    <property type="match status" value="1"/>
</dbReference>
<evidence type="ECO:0000313" key="4">
    <source>
        <dbReference type="Proteomes" id="UP001596547"/>
    </source>
</evidence>
<dbReference type="RefSeq" id="WP_276306615.1">
    <property type="nucleotide sequence ID" value="NZ_CP119993.1"/>
</dbReference>
<dbReference type="InterPro" id="IPR003692">
    <property type="entry name" value="Hydantoinase_B"/>
</dbReference>
<feature type="compositionally biased region" description="Basic and acidic residues" evidence="1">
    <location>
        <begin position="497"/>
        <end position="515"/>
    </location>
</feature>
<evidence type="ECO:0000259" key="2">
    <source>
        <dbReference type="Pfam" id="PF02538"/>
    </source>
</evidence>
<feature type="region of interest" description="Disordered" evidence="1">
    <location>
        <begin position="496"/>
        <end position="540"/>
    </location>
</feature>
<evidence type="ECO:0000256" key="1">
    <source>
        <dbReference type="SAM" id="MobiDB-lite"/>
    </source>
</evidence>
<proteinExistence type="predicted"/>